<reference evidence="2" key="1">
    <citation type="journal article" date="2020" name="Nature">
        <title>Giant virus diversity and host interactions through global metagenomics.</title>
        <authorList>
            <person name="Schulz F."/>
            <person name="Roux S."/>
            <person name="Paez-Espino D."/>
            <person name="Jungbluth S."/>
            <person name="Walsh D.A."/>
            <person name="Denef V.J."/>
            <person name="McMahon K.D."/>
            <person name="Konstantinidis K.T."/>
            <person name="Eloe-Fadrosh E.A."/>
            <person name="Kyrpides N.C."/>
            <person name="Woyke T."/>
        </authorList>
    </citation>
    <scope>NUCLEOTIDE SEQUENCE</scope>
    <source>
        <strain evidence="2">GVMAG-S-1101182-85</strain>
    </source>
</reference>
<protein>
    <submittedName>
        <fullName evidence="2">Uncharacterized protein</fullName>
    </submittedName>
</protein>
<name>A0A6C0K951_9ZZZZ</name>
<accession>A0A6C0K951</accession>
<organism evidence="2">
    <name type="scientific">viral metagenome</name>
    <dbReference type="NCBI Taxonomy" id="1070528"/>
    <lineage>
        <taxon>unclassified sequences</taxon>
        <taxon>metagenomes</taxon>
        <taxon>organismal metagenomes</taxon>
    </lineage>
</organism>
<evidence type="ECO:0000256" key="1">
    <source>
        <dbReference type="SAM" id="MobiDB-lite"/>
    </source>
</evidence>
<proteinExistence type="predicted"/>
<sequence length="314" mass="33930">MSVLPAQFDASLLTFGEIKSLTSGAKSVDVKYDGRPLMMQVGSLDLPYGLNEDDKFGPVKYSVNVSLRDYDTVPKVKAIFTALESMDARVMGECVEKNWLRKPGMTQQILKQMKLYKPSVKFSEDENGNRKPYPPTVKVNLRKSKDGAFETAFYDTDKKQINTKDIPLKDVIPRKTQATLLIECTGVWISSVGCGLSWKAKQMRIDSTPDLGRGYGFIDEDGSSAPVAAGRSASSAPVARSNTVTPVAKSSGFAAAFEEDDEEELDESDVLGSSQPAPVPQAQAVVAAPAEDNGPVALPKKTIVKKKVVTGAKA</sequence>
<feature type="compositionally biased region" description="Acidic residues" evidence="1">
    <location>
        <begin position="257"/>
        <end position="269"/>
    </location>
</feature>
<evidence type="ECO:0000313" key="2">
    <source>
        <dbReference type="EMBL" id="QHU13933.1"/>
    </source>
</evidence>
<dbReference type="AlphaFoldDB" id="A0A6C0K951"/>
<feature type="region of interest" description="Disordered" evidence="1">
    <location>
        <begin position="257"/>
        <end position="282"/>
    </location>
</feature>
<dbReference type="EMBL" id="MN740828">
    <property type="protein sequence ID" value="QHU13933.1"/>
    <property type="molecule type" value="Genomic_DNA"/>
</dbReference>